<dbReference type="Proteomes" id="UP000187203">
    <property type="component" value="Unassembled WGS sequence"/>
</dbReference>
<gene>
    <name evidence="1" type="ORF">COLO4_07903</name>
</gene>
<organism evidence="1 2">
    <name type="scientific">Corchorus olitorius</name>
    <dbReference type="NCBI Taxonomy" id="93759"/>
    <lineage>
        <taxon>Eukaryota</taxon>
        <taxon>Viridiplantae</taxon>
        <taxon>Streptophyta</taxon>
        <taxon>Embryophyta</taxon>
        <taxon>Tracheophyta</taxon>
        <taxon>Spermatophyta</taxon>
        <taxon>Magnoliopsida</taxon>
        <taxon>eudicotyledons</taxon>
        <taxon>Gunneridae</taxon>
        <taxon>Pentapetalae</taxon>
        <taxon>rosids</taxon>
        <taxon>malvids</taxon>
        <taxon>Malvales</taxon>
        <taxon>Malvaceae</taxon>
        <taxon>Grewioideae</taxon>
        <taxon>Apeibeae</taxon>
        <taxon>Corchorus</taxon>
    </lineage>
</organism>
<proteinExistence type="predicted"/>
<accession>A0A1R3KIE7</accession>
<dbReference type="AlphaFoldDB" id="A0A1R3KIE7"/>
<dbReference type="STRING" id="93759.A0A1R3KIE7"/>
<reference evidence="2" key="1">
    <citation type="submission" date="2013-09" db="EMBL/GenBank/DDBJ databases">
        <title>Corchorus olitorius genome sequencing.</title>
        <authorList>
            <person name="Alam M."/>
            <person name="Haque M.S."/>
            <person name="Islam M.S."/>
            <person name="Emdad E.M."/>
            <person name="Islam M.M."/>
            <person name="Ahmed B."/>
            <person name="Halim A."/>
            <person name="Hossen Q.M.M."/>
            <person name="Hossain M.Z."/>
            <person name="Ahmed R."/>
            <person name="Khan M.M."/>
            <person name="Islam R."/>
            <person name="Rashid M.M."/>
            <person name="Khan S.A."/>
            <person name="Rahman M.S."/>
            <person name="Alam M."/>
            <person name="Yahiya A.S."/>
            <person name="Khan M.S."/>
            <person name="Azam M.S."/>
            <person name="Haque T."/>
            <person name="Lashkar M.Z.H."/>
            <person name="Akhand A.I."/>
            <person name="Morshed G."/>
            <person name="Roy S."/>
            <person name="Uddin K.S."/>
            <person name="Rabeya T."/>
            <person name="Hossain A.S."/>
            <person name="Chowdhury A."/>
            <person name="Snigdha A.R."/>
            <person name="Mortoza M.S."/>
            <person name="Matin S.A."/>
            <person name="Hoque S.M.E."/>
            <person name="Islam M.K."/>
            <person name="Roy D.K."/>
            <person name="Haider R."/>
            <person name="Moosa M.M."/>
            <person name="Elias S.M."/>
            <person name="Hasan A.M."/>
            <person name="Jahan S."/>
            <person name="Shafiuddin M."/>
            <person name="Mahmood N."/>
            <person name="Shommy N.S."/>
        </authorList>
    </citation>
    <scope>NUCLEOTIDE SEQUENCE [LARGE SCALE GENOMIC DNA]</scope>
    <source>
        <strain evidence="2">cv. O-4</strain>
    </source>
</reference>
<dbReference type="EMBL" id="AWUE01013498">
    <property type="protein sequence ID" value="OMP06768.1"/>
    <property type="molecule type" value="Genomic_DNA"/>
</dbReference>
<evidence type="ECO:0000313" key="1">
    <source>
        <dbReference type="EMBL" id="OMP06768.1"/>
    </source>
</evidence>
<sequence>MPSKLGGSLIEARCRFCKRAQVQQLDKNLQWSGALDGADYLLGMVSPHEFLQVINASDKRFQIGVQSEPVEFMSWLLRTLKKKSASFMSALRF</sequence>
<protein>
    <submittedName>
        <fullName evidence="1">Uncharacterized protein</fullName>
    </submittedName>
</protein>
<keyword evidence="2" id="KW-1185">Reference proteome</keyword>
<name>A0A1R3KIE7_9ROSI</name>
<evidence type="ECO:0000313" key="2">
    <source>
        <dbReference type="Proteomes" id="UP000187203"/>
    </source>
</evidence>
<comment type="caution">
    <text evidence="1">The sequence shown here is derived from an EMBL/GenBank/DDBJ whole genome shotgun (WGS) entry which is preliminary data.</text>
</comment>